<dbReference type="SUPFAM" id="SSF52075">
    <property type="entry name" value="Outer arm dynein light chain 1"/>
    <property type="match status" value="1"/>
</dbReference>
<dbReference type="PANTHER" id="PTHR45973">
    <property type="entry name" value="PROTEIN PHOSPHATASE 1 REGULATORY SUBUNIT SDS22-RELATED"/>
    <property type="match status" value="1"/>
</dbReference>
<keyword evidence="14" id="KW-1185">Reference proteome</keyword>
<protein>
    <recommendedName>
        <fullName evidence="11">Dynein regulatory complex subunit 3</fullName>
    </recommendedName>
</protein>
<dbReference type="InterPro" id="IPR001611">
    <property type="entry name" value="Leu-rich_rpt"/>
</dbReference>
<evidence type="ECO:0000313" key="13">
    <source>
        <dbReference type="EMBL" id="KAL2913087.1"/>
    </source>
</evidence>
<accession>A0ABR4N0N6</accession>
<gene>
    <name evidence="13" type="ORF">HK105_207432</name>
</gene>
<keyword evidence="3" id="KW-0433">Leucine-rich repeat</keyword>
<evidence type="ECO:0000256" key="8">
    <source>
        <dbReference type="ARBA" id="ARBA00023212"/>
    </source>
</evidence>
<evidence type="ECO:0000256" key="2">
    <source>
        <dbReference type="ARBA" id="ARBA00022490"/>
    </source>
</evidence>
<keyword evidence="7" id="KW-0969">Cilium</keyword>
<dbReference type="InterPro" id="IPR032675">
    <property type="entry name" value="LRR_dom_sf"/>
</dbReference>
<comment type="caution">
    <text evidence="13">The sequence shown here is derived from an EMBL/GenBank/DDBJ whole genome shotgun (WGS) entry which is preliminary data.</text>
</comment>
<keyword evidence="8" id="KW-0206">Cytoskeleton</keyword>
<keyword evidence="5" id="KW-0282">Flagellum</keyword>
<organism evidence="13 14">
    <name type="scientific">Polyrhizophydium stewartii</name>
    <dbReference type="NCBI Taxonomy" id="2732419"/>
    <lineage>
        <taxon>Eukaryota</taxon>
        <taxon>Fungi</taxon>
        <taxon>Fungi incertae sedis</taxon>
        <taxon>Chytridiomycota</taxon>
        <taxon>Chytridiomycota incertae sedis</taxon>
        <taxon>Chytridiomycetes</taxon>
        <taxon>Rhizophydiales</taxon>
        <taxon>Rhizophydiales incertae sedis</taxon>
        <taxon>Polyrhizophydium</taxon>
    </lineage>
</organism>
<dbReference type="Proteomes" id="UP001527925">
    <property type="component" value="Unassembled WGS sequence"/>
</dbReference>
<dbReference type="InterPro" id="IPR050576">
    <property type="entry name" value="Cilia_flagella_integrity"/>
</dbReference>
<evidence type="ECO:0000256" key="10">
    <source>
        <dbReference type="ARBA" id="ARBA00038378"/>
    </source>
</evidence>
<dbReference type="PANTHER" id="PTHR45973:SF12">
    <property type="entry name" value="DYNEIN REGULATORY COMPLEX SUBUNIT 3"/>
    <property type="match status" value="1"/>
</dbReference>
<keyword evidence="9" id="KW-0966">Cell projection</keyword>
<evidence type="ECO:0000256" key="9">
    <source>
        <dbReference type="ARBA" id="ARBA00023273"/>
    </source>
</evidence>
<comment type="similarity">
    <text evidence="10">Belongs to the DRC3 family.</text>
</comment>
<proteinExistence type="inferred from homology"/>
<keyword evidence="6 12" id="KW-0175">Coiled coil</keyword>
<keyword evidence="4" id="KW-0677">Repeat</keyword>
<evidence type="ECO:0000256" key="6">
    <source>
        <dbReference type="ARBA" id="ARBA00023054"/>
    </source>
</evidence>
<dbReference type="InterPro" id="IPR003591">
    <property type="entry name" value="Leu-rich_rpt_typical-subtyp"/>
</dbReference>
<comment type="subcellular location">
    <subcellularLocation>
        <location evidence="1">Cytoplasm</location>
        <location evidence="1">Cytoskeleton</location>
        <location evidence="1">Flagellum axoneme</location>
    </subcellularLocation>
</comment>
<evidence type="ECO:0000256" key="7">
    <source>
        <dbReference type="ARBA" id="ARBA00023069"/>
    </source>
</evidence>
<evidence type="ECO:0000313" key="14">
    <source>
        <dbReference type="Proteomes" id="UP001527925"/>
    </source>
</evidence>
<evidence type="ECO:0000256" key="4">
    <source>
        <dbReference type="ARBA" id="ARBA00022737"/>
    </source>
</evidence>
<dbReference type="Gene3D" id="3.80.10.10">
    <property type="entry name" value="Ribonuclease Inhibitor"/>
    <property type="match status" value="1"/>
</dbReference>
<evidence type="ECO:0000256" key="5">
    <source>
        <dbReference type="ARBA" id="ARBA00022846"/>
    </source>
</evidence>
<evidence type="ECO:0000256" key="12">
    <source>
        <dbReference type="SAM" id="Coils"/>
    </source>
</evidence>
<reference evidence="13 14" key="1">
    <citation type="submission" date="2023-09" db="EMBL/GenBank/DDBJ databases">
        <title>Pangenome analysis of Batrachochytrium dendrobatidis and related Chytrids.</title>
        <authorList>
            <person name="Yacoub M.N."/>
            <person name="Stajich J.E."/>
            <person name="James T.Y."/>
        </authorList>
    </citation>
    <scope>NUCLEOTIDE SEQUENCE [LARGE SCALE GENOMIC DNA]</scope>
    <source>
        <strain evidence="13 14">JEL0888</strain>
    </source>
</reference>
<dbReference type="Pfam" id="PF14580">
    <property type="entry name" value="LRR_9"/>
    <property type="match status" value="1"/>
</dbReference>
<dbReference type="EMBL" id="JADGIZ020000052">
    <property type="protein sequence ID" value="KAL2913087.1"/>
    <property type="molecule type" value="Genomic_DNA"/>
</dbReference>
<dbReference type="PROSITE" id="PS51450">
    <property type="entry name" value="LRR"/>
    <property type="match status" value="4"/>
</dbReference>
<keyword evidence="2" id="KW-0963">Cytoplasm</keyword>
<evidence type="ECO:0000256" key="11">
    <source>
        <dbReference type="ARBA" id="ARBA00040950"/>
    </source>
</evidence>
<dbReference type="SMART" id="SM00369">
    <property type="entry name" value="LRR_TYP"/>
    <property type="match status" value="3"/>
</dbReference>
<sequence length="523" mass="61022">MSNYNNTEPTVIDEELIRKAINEQLNSEIAEIARKEGVEASEVTTLRLDYKNILKIDNLWVYENIVKLQLDNNIIEKIENINFLKNLQWLDLSFNNITQIEGLDGLVKLTDLTLYNNRISKIENLDDLANLQVFSIGNNNIQSLESLAYLIKFENLRVLNVAGNAFCKNPNYKSYCLAHMKRLKYLDYRLVDEESVGCNKLKVAHEKYIDSIIAQEEEEKVAASKKEEQRKRAELDALHEKAHILHIDVLFDSMFGEDADFQKLVPIAPSIIYEMREEFRAKFEIVVKELKHFVLRKSQEKAEEIAQLRKCVSDVKGASDKECMKRFEEFQHKKKELIKVVQNSRIAKEVDEALKTLREETQTLSDFLMSAEMVIVEQFEEVIKEFERNYTEMCSAINETGQTSFARLRDLENEHQEKFSEAILAMYERFNKGDMDEVDDEIRDIMSDKDVLMNAINASHDFRLGKLDHQEDALVSGVMRDQEQVIKKVHDSEVRRNRDRISEIISFLDKCYQEIDNAEENAY</sequence>
<evidence type="ECO:0000256" key="1">
    <source>
        <dbReference type="ARBA" id="ARBA00004611"/>
    </source>
</evidence>
<evidence type="ECO:0000256" key="3">
    <source>
        <dbReference type="ARBA" id="ARBA00022614"/>
    </source>
</evidence>
<dbReference type="SMART" id="SM00365">
    <property type="entry name" value="LRR_SD22"/>
    <property type="match status" value="4"/>
</dbReference>
<name>A0ABR4N0N6_9FUNG</name>
<feature type="coiled-coil region" evidence="12">
    <location>
        <begin position="214"/>
        <end position="241"/>
    </location>
</feature>